<proteinExistence type="predicted"/>
<evidence type="ECO:0008006" key="4">
    <source>
        <dbReference type="Google" id="ProtNLM"/>
    </source>
</evidence>
<keyword evidence="3" id="KW-1185">Reference proteome</keyword>
<dbReference type="Proteomes" id="UP000184267">
    <property type="component" value="Unassembled WGS sequence"/>
</dbReference>
<comment type="caution">
    <text evidence="2">The sequence shown here is derived from an EMBL/GenBank/DDBJ whole genome shotgun (WGS) entry which is preliminary data.</text>
</comment>
<dbReference type="AlphaFoldDB" id="A0A1M2VAF0"/>
<dbReference type="EMBL" id="MNAD01001539">
    <property type="protein sequence ID" value="OJT04552.1"/>
    <property type="molecule type" value="Genomic_DNA"/>
</dbReference>
<dbReference type="OrthoDB" id="2553859at2759"/>
<accession>A0A1M2VAF0</accession>
<evidence type="ECO:0000313" key="3">
    <source>
        <dbReference type="Proteomes" id="UP000184267"/>
    </source>
</evidence>
<gene>
    <name evidence="2" type="ORF">TRAPUB_4822</name>
</gene>
<reference evidence="2 3" key="1">
    <citation type="submission" date="2016-10" db="EMBL/GenBank/DDBJ databases">
        <title>Genome sequence of the basidiomycete white-rot fungus Trametes pubescens.</title>
        <authorList>
            <person name="Makela M.R."/>
            <person name="Granchi Z."/>
            <person name="Peng M."/>
            <person name="De Vries R.P."/>
            <person name="Grigoriev I."/>
            <person name="Riley R."/>
            <person name="Hilden K."/>
        </authorList>
    </citation>
    <scope>NUCLEOTIDE SEQUENCE [LARGE SCALE GENOMIC DNA]</scope>
    <source>
        <strain evidence="2 3">FBCC735</strain>
    </source>
</reference>
<feature type="region of interest" description="Disordered" evidence="1">
    <location>
        <begin position="1"/>
        <end position="26"/>
    </location>
</feature>
<evidence type="ECO:0000313" key="2">
    <source>
        <dbReference type="EMBL" id="OJT04552.1"/>
    </source>
</evidence>
<name>A0A1M2VAF0_TRAPU</name>
<feature type="compositionally biased region" description="Basic and acidic residues" evidence="1">
    <location>
        <begin position="69"/>
        <end position="86"/>
    </location>
</feature>
<evidence type="ECO:0000256" key="1">
    <source>
        <dbReference type="SAM" id="MobiDB-lite"/>
    </source>
</evidence>
<dbReference type="OMA" id="SSITIMY"/>
<sequence length="95" mass="10424">MSSAISVTYELNPPADTPIPGSLTSTKSHQFPLAKADAAGQKEYYEGLRAAVLQAKSTLGEELTAWRDVVGKREENKEAKIPKKSEDDEDEETEE</sequence>
<organism evidence="2 3">
    <name type="scientific">Trametes pubescens</name>
    <name type="common">White-rot fungus</name>
    <dbReference type="NCBI Taxonomy" id="154538"/>
    <lineage>
        <taxon>Eukaryota</taxon>
        <taxon>Fungi</taxon>
        <taxon>Dikarya</taxon>
        <taxon>Basidiomycota</taxon>
        <taxon>Agaricomycotina</taxon>
        <taxon>Agaricomycetes</taxon>
        <taxon>Polyporales</taxon>
        <taxon>Polyporaceae</taxon>
        <taxon>Trametes</taxon>
    </lineage>
</organism>
<feature type="region of interest" description="Disordered" evidence="1">
    <location>
        <begin position="69"/>
        <end position="95"/>
    </location>
</feature>
<protein>
    <recommendedName>
        <fullName evidence="4">EKC/KEOPS complex subunit GON7</fullName>
    </recommendedName>
</protein>